<dbReference type="EMBL" id="CAICTM010000132">
    <property type="protein sequence ID" value="CAB9502300.1"/>
    <property type="molecule type" value="Genomic_DNA"/>
</dbReference>
<evidence type="ECO:0000313" key="3">
    <source>
        <dbReference type="Proteomes" id="UP001153069"/>
    </source>
</evidence>
<keyword evidence="3" id="KW-1185">Reference proteome</keyword>
<proteinExistence type="predicted"/>
<comment type="caution">
    <text evidence="2">The sequence shown here is derived from an EMBL/GenBank/DDBJ whole genome shotgun (WGS) entry which is preliminary data.</text>
</comment>
<sequence length="423" mass="48100">MRIRTRPLLKGSVSFFDDDEDEEVSFVDVEPLFETIRQQFFRSNLRSSQSNLRSSQTSLSAAFSNPSSLGTTNCGDPDETSTKDTDNNPWSVLEEEFPSASPSECQRFWTQYGNDKARAPLKAYLEWRALYEPYSLGISRSSQQAPMDSSWKRFSTSISSIRPAERDHEVWEQAWEIAWYQVERCQQEPDEVFLFPPSICGHSSKKHASVPDLSKYRRTPIPQYLFAHYVPESNNILVQALPAQIDTKLACAEIHSLALALYFYDLFSELDDTNKSQLATGDLWLDVRGAPPWANPKPLQLIPLIRTVSTRLLAVHPERLNRLIVFPVPGWAVAIFNVISGVLPQVVRERTVLVAGNASHNSTLPMDKMAVHMDDETTKYDTLQDMERVRRQAVTKAERVKEQLQKREQDGRGAESLQFAGMP</sequence>
<dbReference type="InterPro" id="IPR036865">
    <property type="entry name" value="CRAL-TRIO_dom_sf"/>
</dbReference>
<reference evidence="2" key="1">
    <citation type="submission" date="2020-06" db="EMBL/GenBank/DDBJ databases">
        <authorList>
            <consortium name="Plant Systems Biology data submission"/>
        </authorList>
    </citation>
    <scope>NUCLEOTIDE SEQUENCE</scope>
    <source>
        <strain evidence="2">D6</strain>
    </source>
</reference>
<feature type="region of interest" description="Disordered" evidence="1">
    <location>
        <begin position="61"/>
        <end position="90"/>
    </location>
</feature>
<dbReference type="Gene3D" id="3.40.525.10">
    <property type="entry name" value="CRAL-TRIO lipid binding domain"/>
    <property type="match status" value="1"/>
</dbReference>
<feature type="region of interest" description="Disordered" evidence="1">
    <location>
        <begin position="394"/>
        <end position="423"/>
    </location>
</feature>
<feature type="compositionally biased region" description="Polar residues" evidence="1">
    <location>
        <begin position="61"/>
        <end position="74"/>
    </location>
</feature>
<dbReference type="OrthoDB" id="412090at2759"/>
<evidence type="ECO:0000313" key="2">
    <source>
        <dbReference type="EMBL" id="CAB9502300.1"/>
    </source>
</evidence>
<evidence type="ECO:0008006" key="4">
    <source>
        <dbReference type="Google" id="ProtNLM"/>
    </source>
</evidence>
<feature type="compositionally biased region" description="Basic and acidic residues" evidence="1">
    <location>
        <begin position="394"/>
        <end position="413"/>
    </location>
</feature>
<name>A0A9N8H7L7_9STRA</name>
<dbReference type="Proteomes" id="UP001153069">
    <property type="component" value="Unassembled WGS sequence"/>
</dbReference>
<gene>
    <name evidence="2" type="ORF">SEMRO_133_G062850.1</name>
</gene>
<organism evidence="2 3">
    <name type="scientific">Seminavis robusta</name>
    <dbReference type="NCBI Taxonomy" id="568900"/>
    <lineage>
        <taxon>Eukaryota</taxon>
        <taxon>Sar</taxon>
        <taxon>Stramenopiles</taxon>
        <taxon>Ochrophyta</taxon>
        <taxon>Bacillariophyta</taxon>
        <taxon>Bacillariophyceae</taxon>
        <taxon>Bacillariophycidae</taxon>
        <taxon>Naviculales</taxon>
        <taxon>Naviculaceae</taxon>
        <taxon>Seminavis</taxon>
    </lineage>
</organism>
<evidence type="ECO:0000256" key="1">
    <source>
        <dbReference type="SAM" id="MobiDB-lite"/>
    </source>
</evidence>
<accession>A0A9N8H7L7</accession>
<dbReference type="AlphaFoldDB" id="A0A9N8H7L7"/>
<dbReference type="SUPFAM" id="SSF52087">
    <property type="entry name" value="CRAL/TRIO domain"/>
    <property type="match status" value="1"/>
</dbReference>
<protein>
    <recommendedName>
        <fullName evidence="4">CRAL-TRIO domain-containing protein</fullName>
    </recommendedName>
</protein>